<name>A0A1M5WSV1_9BACT</name>
<dbReference type="Proteomes" id="UP000184212">
    <property type="component" value="Unassembled WGS sequence"/>
</dbReference>
<organism evidence="1 2">
    <name type="scientific">Chryseolinea serpens</name>
    <dbReference type="NCBI Taxonomy" id="947013"/>
    <lineage>
        <taxon>Bacteria</taxon>
        <taxon>Pseudomonadati</taxon>
        <taxon>Bacteroidota</taxon>
        <taxon>Cytophagia</taxon>
        <taxon>Cytophagales</taxon>
        <taxon>Fulvivirgaceae</taxon>
        <taxon>Chryseolinea</taxon>
    </lineage>
</organism>
<gene>
    <name evidence="1" type="ORF">SAMN04488109_5972</name>
</gene>
<protein>
    <submittedName>
        <fullName evidence="1">Uncharacterized protein</fullName>
    </submittedName>
</protein>
<dbReference type="AlphaFoldDB" id="A0A1M5WSV1"/>
<dbReference type="EMBL" id="FQWQ01000005">
    <property type="protein sequence ID" value="SHH90492.1"/>
    <property type="molecule type" value="Genomic_DNA"/>
</dbReference>
<keyword evidence="2" id="KW-1185">Reference proteome</keyword>
<sequence length="70" mass="8168">MICIFYTFLNAVFVANGKYKEVDFLKSSPSREGYGHVFDHKSSRLAVRFCRSFLKKEGESPVIFLNWLDK</sequence>
<evidence type="ECO:0000313" key="2">
    <source>
        <dbReference type="Proteomes" id="UP000184212"/>
    </source>
</evidence>
<proteinExistence type="predicted"/>
<reference evidence="1 2" key="1">
    <citation type="submission" date="2016-11" db="EMBL/GenBank/DDBJ databases">
        <authorList>
            <person name="Jaros S."/>
            <person name="Januszkiewicz K."/>
            <person name="Wedrychowicz H."/>
        </authorList>
    </citation>
    <scope>NUCLEOTIDE SEQUENCE [LARGE SCALE GENOMIC DNA]</scope>
    <source>
        <strain evidence="1 2">DSM 24574</strain>
    </source>
</reference>
<evidence type="ECO:0000313" key="1">
    <source>
        <dbReference type="EMBL" id="SHH90492.1"/>
    </source>
</evidence>
<accession>A0A1M5WSV1</accession>